<gene>
    <name evidence="1" type="ORF">ERS852492_02329</name>
</gene>
<evidence type="ECO:0000313" key="1">
    <source>
        <dbReference type="EMBL" id="CUQ88811.1"/>
    </source>
</evidence>
<dbReference type="RefSeq" id="WP_055287828.1">
    <property type="nucleotide sequence ID" value="NZ_CABIXW010000007.1"/>
</dbReference>
<dbReference type="Proteomes" id="UP000095780">
    <property type="component" value="Unassembled WGS sequence"/>
</dbReference>
<accession>A0A174ZYD9</accession>
<dbReference type="Pfam" id="PF12646">
    <property type="entry name" value="DUF3783"/>
    <property type="match status" value="1"/>
</dbReference>
<dbReference type="InterPro" id="IPR016621">
    <property type="entry name" value="UCP014543"/>
</dbReference>
<dbReference type="EMBL" id="CZBV01000007">
    <property type="protein sequence ID" value="CUQ88811.1"/>
    <property type="molecule type" value="Genomic_DNA"/>
</dbReference>
<evidence type="ECO:0000313" key="2">
    <source>
        <dbReference type="Proteomes" id="UP000095780"/>
    </source>
</evidence>
<reference evidence="1 2" key="1">
    <citation type="submission" date="2015-09" db="EMBL/GenBank/DDBJ databases">
        <authorList>
            <consortium name="Pathogen Informatics"/>
        </authorList>
    </citation>
    <scope>NUCLEOTIDE SEQUENCE [LARGE SCALE GENOMIC DNA]</scope>
    <source>
        <strain evidence="1 2">2789STDY5834878</strain>
    </source>
</reference>
<dbReference type="AlphaFoldDB" id="A0A174ZYD9"/>
<proteinExistence type="predicted"/>
<organism evidence="1 2">
    <name type="scientific">Lachnospira eligens</name>
    <dbReference type="NCBI Taxonomy" id="39485"/>
    <lineage>
        <taxon>Bacteria</taxon>
        <taxon>Bacillati</taxon>
        <taxon>Bacillota</taxon>
        <taxon>Clostridia</taxon>
        <taxon>Lachnospirales</taxon>
        <taxon>Lachnospiraceae</taxon>
        <taxon>Lachnospira</taxon>
    </lineage>
</organism>
<sequence length="126" mass="14912">MLEKILLYNVKNPQHIIKAASNMRIICGFINESDTDRTLAEIADDVRGISLSDAEGYQPQENKESLIVFCDVTDKHMDKLLFEMRQKCFDVSFKAVLTDTNRKWNVKQMLVEMRREKFEYMRRNMK</sequence>
<protein>
    <submittedName>
        <fullName evidence="1">Domain of uncharacterized function (DUF3783)</fullName>
    </submittedName>
</protein>
<name>A0A174ZYD9_9FIRM</name>